<comment type="pathway">
    <text evidence="9">Amino-acid biosynthesis; L-methionine biosynthesis via salvage pathway; L-methionine from S-methyl-5-thio-alpha-D-ribose 1-phosphate: step 5/6.</text>
</comment>
<dbReference type="RefSeq" id="WP_183570903.1">
    <property type="nucleotide sequence ID" value="NZ_CBCSLB010000031.1"/>
</dbReference>
<feature type="binding site" evidence="9">
    <location>
        <position position="145"/>
    </location>
    <ligand>
        <name>Fe(2+)</name>
        <dbReference type="ChEBI" id="CHEBI:29033"/>
    </ligand>
</feature>
<dbReference type="GO" id="GO:0010309">
    <property type="term" value="F:acireductone dioxygenase [iron(II)-requiring] activity"/>
    <property type="evidence" value="ECO:0007669"/>
    <property type="project" value="UniProtKB-UniRule"/>
</dbReference>
<evidence type="ECO:0000313" key="10">
    <source>
        <dbReference type="EMBL" id="MBB3155872.1"/>
    </source>
</evidence>
<comment type="cofactor">
    <cofactor evidence="9">
        <name>Ni(2+)</name>
        <dbReference type="ChEBI" id="CHEBI:49786"/>
    </cofactor>
    <text evidence="9">Binds 1 nickel ion per monomer.</text>
</comment>
<comment type="caution">
    <text evidence="10">The sequence shown here is derived from an EMBL/GenBank/DDBJ whole genome shotgun (WGS) entry which is preliminary data.</text>
</comment>
<dbReference type="InterPro" id="IPR011051">
    <property type="entry name" value="RmlC_Cupin_sf"/>
</dbReference>
<sequence>MAQIRVHNTNERIEVEDQVVDFLEKQEILYEHWDADKLSEELKEKYALSDEEKQQILATYDSEIKDLAVRRGYKIWDVITLSEATPNLDELLQKFEAVHTHSEDEIRAITAGKGIFIIKGTDDTGYFDVELEAGDVISVPELKPHFFTLMDNRKIVAVRLFIETEGWVASPYNDPEFVKTNA</sequence>
<keyword evidence="3 9" id="KW-0028">Amino-acid biosynthesis</keyword>
<keyword evidence="6 9" id="KW-0560">Oxidoreductase</keyword>
<dbReference type="EC" id="1.13.11.54" evidence="9"/>
<evidence type="ECO:0000256" key="4">
    <source>
        <dbReference type="ARBA" id="ARBA00022723"/>
    </source>
</evidence>
<reference evidence="10 11" key="1">
    <citation type="submission" date="2020-08" db="EMBL/GenBank/DDBJ databases">
        <title>Genomic Encyclopedia of Type Strains, Phase III (KMG-III): the genomes of soil and plant-associated and newly described type strains.</title>
        <authorList>
            <person name="Whitman W."/>
        </authorList>
    </citation>
    <scope>NUCLEOTIDE SEQUENCE [LARGE SCALE GENOMIC DNA]</scope>
    <source>
        <strain evidence="10 11">CECT 8234</strain>
    </source>
</reference>
<dbReference type="HAMAP" id="MF_01682">
    <property type="entry name" value="Salvage_MtnD"/>
    <property type="match status" value="1"/>
</dbReference>
<name>A0A7W5CDZ1_9BACL</name>
<evidence type="ECO:0000256" key="2">
    <source>
        <dbReference type="ARBA" id="ARBA00022596"/>
    </source>
</evidence>
<dbReference type="PANTHER" id="PTHR23418:SF0">
    <property type="entry name" value="ACIREDUCTONE DIOXYGENASE"/>
    <property type="match status" value="1"/>
</dbReference>
<dbReference type="GO" id="GO:0019509">
    <property type="term" value="P:L-methionine salvage from methylthioadenosine"/>
    <property type="evidence" value="ECO:0007669"/>
    <property type="project" value="UniProtKB-UniRule"/>
</dbReference>
<feature type="binding site" evidence="9">
    <location>
        <position position="105"/>
    </location>
    <ligand>
        <name>Ni(2+)</name>
        <dbReference type="ChEBI" id="CHEBI:49786"/>
    </ligand>
</feature>
<dbReference type="AlphaFoldDB" id="A0A7W5CDZ1"/>
<evidence type="ECO:0000256" key="5">
    <source>
        <dbReference type="ARBA" id="ARBA00022964"/>
    </source>
</evidence>
<keyword evidence="5 9" id="KW-0223">Dioxygenase</keyword>
<evidence type="ECO:0000313" key="11">
    <source>
        <dbReference type="Proteomes" id="UP000518605"/>
    </source>
</evidence>
<evidence type="ECO:0000256" key="8">
    <source>
        <dbReference type="ARBA" id="ARBA00023167"/>
    </source>
</evidence>
<feature type="binding site" evidence="9">
    <location>
        <position position="101"/>
    </location>
    <ligand>
        <name>Ni(2+)</name>
        <dbReference type="ChEBI" id="CHEBI:49786"/>
    </ligand>
</feature>
<feature type="binding site" evidence="9">
    <location>
        <position position="145"/>
    </location>
    <ligand>
        <name>Ni(2+)</name>
        <dbReference type="ChEBI" id="CHEBI:49786"/>
    </ligand>
</feature>
<dbReference type="Proteomes" id="UP000518605">
    <property type="component" value="Unassembled WGS sequence"/>
</dbReference>
<dbReference type="PANTHER" id="PTHR23418">
    <property type="entry name" value="ACIREDUCTONE DIOXYGENASE"/>
    <property type="match status" value="1"/>
</dbReference>
<comment type="cofactor">
    <cofactor evidence="9">
        <name>Fe(2+)</name>
        <dbReference type="ChEBI" id="CHEBI:29033"/>
    </cofactor>
    <text evidence="9">Binds 1 Fe(2+) cation per monomer.</text>
</comment>
<comment type="function">
    <text evidence="9">Catalyzes 2 different reactions between oxygene and the acireductone 1,2-dihydroxy-3-keto-5-methylthiopentene (DHK-MTPene) depending upon the metal bound in the active site. Fe-containing acireductone dioxygenase (Fe-ARD) produces formate and 2-keto-4-methylthiobutyrate (KMTB), the alpha-ketoacid precursor of methionine in the methionine recycle pathway. Ni-containing acireductone dioxygenase (Ni-ARD) produces methylthiopropionate, carbon monoxide and formate, and does not lie on the methionine recycle pathway.</text>
</comment>
<dbReference type="GO" id="GO:0019284">
    <property type="term" value="P:L-methionine salvage from S-adenosylmethionine"/>
    <property type="evidence" value="ECO:0007669"/>
    <property type="project" value="InterPro"/>
</dbReference>
<feature type="binding site" evidence="9">
    <location>
        <position position="101"/>
    </location>
    <ligand>
        <name>Fe(2+)</name>
        <dbReference type="ChEBI" id="CHEBI:29033"/>
    </ligand>
</feature>
<dbReference type="Pfam" id="PF03079">
    <property type="entry name" value="ARD"/>
    <property type="match status" value="1"/>
</dbReference>
<protein>
    <recommendedName>
        <fullName evidence="9">Acireductone dioxygenase</fullName>
    </recommendedName>
    <alternativeName>
        <fullName evidence="9">1,2-dihydroxy-3-keto-5-methylthiopentene dioxygenase</fullName>
        <shortName evidence="9">DHK-MTPene dioxygenase</shortName>
    </alternativeName>
    <alternativeName>
        <fullName evidence="9">Acireductone dioxygenase (Fe(2+)-requiring)</fullName>
        <shortName evidence="9">ARD'</shortName>
        <shortName evidence="9">Fe-ARD</shortName>
        <ecNumber evidence="9">1.13.11.54</ecNumber>
    </alternativeName>
    <alternativeName>
        <fullName evidence="9">Acireductone dioxygenase (Ni(2+)-requiring)</fullName>
        <shortName evidence="9">ARD</shortName>
        <shortName evidence="9">Ni-ARD</shortName>
        <ecNumber evidence="9">1.13.11.53</ecNumber>
    </alternativeName>
</protein>
<comment type="subunit">
    <text evidence="9">Monomer.</text>
</comment>
<dbReference type="SUPFAM" id="SSF51182">
    <property type="entry name" value="RmlC-like cupins"/>
    <property type="match status" value="1"/>
</dbReference>
<feature type="binding site" evidence="9">
    <location>
        <position position="105"/>
    </location>
    <ligand>
        <name>Fe(2+)</name>
        <dbReference type="ChEBI" id="CHEBI:29033"/>
    </ligand>
</feature>
<feature type="binding site" evidence="9">
    <location>
        <position position="99"/>
    </location>
    <ligand>
        <name>Fe(2+)</name>
        <dbReference type="ChEBI" id="CHEBI:29033"/>
    </ligand>
</feature>
<dbReference type="InterPro" id="IPR014710">
    <property type="entry name" value="RmlC-like_jellyroll"/>
</dbReference>
<keyword evidence="4 9" id="KW-0479">Metal-binding</keyword>
<organism evidence="10 11">
    <name type="scientific">Paenibacillus endophyticus</name>
    <dbReference type="NCBI Taxonomy" id="1294268"/>
    <lineage>
        <taxon>Bacteria</taxon>
        <taxon>Bacillati</taxon>
        <taxon>Bacillota</taxon>
        <taxon>Bacilli</taxon>
        <taxon>Bacillales</taxon>
        <taxon>Paenibacillaceae</taxon>
        <taxon>Paenibacillus</taxon>
    </lineage>
</organism>
<accession>A0A7W5CDZ1</accession>
<evidence type="ECO:0000256" key="6">
    <source>
        <dbReference type="ARBA" id="ARBA00023002"/>
    </source>
</evidence>
<comment type="catalytic activity">
    <reaction evidence="1 9">
        <text>1,2-dihydroxy-5-(methylsulfanyl)pent-1-en-3-one + O2 = 4-methylsulfanyl-2-oxobutanoate + formate + 2 H(+)</text>
        <dbReference type="Rhea" id="RHEA:24504"/>
        <dbReference type="ChEBI" id="CHEBI:15378"/>
        <dbReference type="ChEBI" id="CHEBI:15379"/>
        <dbReference type="ChEBI" id="CHEBI:15740"/>
        <dbReference type="ChEBI" id="CHEBI:16723"/>
        <dbReference type="ChEBI" id="CHEBI:49252"/>
        <dbReference type="EC" id="1.13.11.54"/>
    </reaction>
</comment>
<feature type="site" description="May play a role in transmitting local conformational changes" evidence="9">
    <location>
        <position position="104"/>
    </location>
</feature>
<dbReference type="GO" id="GO:0010308">
    <property type="term" value="F:acireductone dioxygenase (Ni2+-requiring) activity"/>
    <property type="evidence" value="ECO:0007669"/>
    <property type="project" value="UniProtKB-UniRule"/>
</dbReference>
<feature type="site" description="Important to generate the dianion" evidence="9">
    <location>
        <position position="107"/>
    </location>
</feature>
<dbReference type="EC" id="1.13.11.53" evidence="9"/>
<comment type="similarity">
    <text evidence="9">Belongs to the acireductone dioxygenase (ARD) family.</text>
</comment>
<keyword evidence="8 9" id="KW-0486">Methionine biosynthesis</keyword>
<dbReference type="CDD" id="cd02232">
    <property type="entry name" value="cupin_ARD"/>
    <property type="match status" value="1"/>
</dbReference>
<dbReference type="Gene3D" id="2.60.120.10">
    <property type="entry name" value="Jelly Rolls"/>
    <property type="match status" value="1"/>
</dbReference>
<dbReference type="InterPro" id="IPR004313">
    <property type="entry name" value="ARD"/>
</dbReference>
<dbReference type="UniPathway" id="UPA00904">
    <property type="reaction ID" value="UER00878"/>
</dbReference>
<evidence type="ECO:0000256" key="7">
    <source>
        <dbReference type="ARBA" id="ARBA00023004"/>
    </source>
</evidence>
<dbReference type="GO" id="GO:0005506">
    <property type="term" value="F:iron ion binding"/>
    <property type="evidence" value="ECO:0007669"/>
    <property type="project" value="UniProtKB-UniRule"/>
</dbReference>
<keyword evidence="2 9" id="KW-0533">Nickel</keyword>
<evidence type="ECO:0000256" key="3">
    <source>
        <dbReference type="ARBA" id="ARBA00022605"/>
    </source>
</evidence>
<comment type="catalytic activity">
    <reaction evidence="9">
        <text>1,2-dihydroxy-5-(methylsulfanyl)pent-1-en-3-one + O2 = 3-(methylsulfanyl)propanoate + CO + formate + 2 H(+)</text>
        <dbReference type="Rhea" id="RHEA:14161"/>
        <dbReference type="ChEBI" id="CHEBI:15378"/>
        <dbReference type="ChEBI" id="CHEBI:15379"/>
        <dbReference type="ChEBI" id="CHEBI:15740"/>
        <dbReference type="ChEBI" id="CHEBI:17245"/>
        <dbReference type="ChEBI" id="CHEBI:49016"/>
        <dbReference type="ChEBI" id="CHEBI:49252"/>
        <dbReference type="EC" id="1.13.11.53"/>
    </reaction>
</comment>
<dbReference type="InterPro" id="IPR023956">
    <property type="entry name" value="ARD_bac"/>
</dbReference>
<keyword evidence="7 9" id="KW-0408">Iron</keyword>
<evidence type="ECO:0000256" key="9">
    <source>
        <dbReference type="HAMAP-Rule" id="MF_01682"/>
    </source>
</evidence>
<feature type="binding site" evidence="9">
    <location>
        <position position="99"/>
    </location>
    <ligand>
        <name>Ni(2+)</name>
        <dbReference type="ChEBI" id="CHEBI:49786"/>
    </ligand>
</feature>
<dbReference type="GO" id="GO:0016151">
    <property type="term" value="F:nickel cation binding"/>
    <property type="evidence" value="ECO:0007669"/>
    <property type="project" value="UniProtKB-UniRule"/>
</dbReference>
<evidence type="ECO:0000256" key="1">
    <source>
        <dbReference type="ARBA" id="ARBA00000428"/>
    </source>
</evidence>
<gene>
    <name evidence="9" type="primary">mtnD</name>
    <name evidence="10" type="ORF">FHS16_005988</name>
</gene>
<comment type="caution">
    <text evidence="9">Lacks conserved residue(s) required for the propagation of feature annotation.</text>
</comment>
<proteinExistence type="inferred from homology"/>
<dbReference type="EMBL" id="JACHXW010000030">
    <property type="protein sequence ID" value="MBB3155872.1"/>
    <property type="molecule type" value="Genomic_DNA"/>
</dbReference>
<keyword evidence="11" id="KW-1185">Reference proteome</keyword>